<dbReference type="Gene3D" id="3.40.630.30">
    <property type="match status" value="1"/>
</dbReference>
<dbReference type="RefSeq" id="WP_069600829.1">
    <property type="nucleotide sequence ID" value="NZ_CP017150.1"/>
</dbReference>
<evidence type="ECO:0000313" key="1">
    <source>
        <dbReference type="EMBL" id="AOP54888.1"/>
    </source>
</evidence>
<dbReference type="eggNOG" id="COG1670">
    <property type="taxonomic scope" value="Bacteria"/>
</dbReference>
<dbReference type="InterPro" id="IPR051531">
    <property type="entry name" value="N-acetyltransferase"/>
</dbReference>
<name>A0A1D7W8D3_BREAU</name>
<sequence>MAEPFVLDRPGLEDLDEIFEIYGDPRVWTHFPSGRMVKREEAEAYLLTRIADWEIDGLGSWIVRESEGDPVLGMCGCGVRRMPLVDEWNPDRIEAYWNLGYRFRPEVQGRGYASEISRLAIARAQEVKPELPVIAYLLEHNEASRKVAEKVGLSLQYRAPDAGNPDPQAMRLVFADRTLTGTQLAAALI</sequence>
<dbReference type="PROSITE" id="PS51186">
    <property type="entry name" value="GNAT"/>
    <property type="match status" value="1"/>
</dbReference>
<dbReference type="PANTHER" id="PTHR43792">
    <property type="entry name" value="GNAT FAMILY, PUTATIVE (AFU_ORTHOLOGUE AFUA_3G00765)-RELATED-RELATED"/>
    <property type="match status" value="1"/>
</dbReference>
<dbReference type="EMBL" id="CP017150">
    <property type="protein sequence ID" value="AOP54888.1"/>
    <property type="molecule type" value="Genomic_DNA"/>
</dbReference>
<dbReference type="EC" id="2.3.1.267" evidence="1"/>
<dbReference type="Proteomes" id="UP000094793">
    <property type="component" value="Chromosome"/>
</dbReference>
<dbReference type="OrthoDB" id="3533156at2"/>
<dbReference type="KEGG" id="blin:BLSMQ_3186"/>
<dbReference type="Pfam" id="PF13302">
    <property type="entry name" value="Acetyltransf_3"/>
    <property type="match status" value="1"/>
</dbReference>
<proteinExistence type="predicted"/>
<dbReference type="InterPro" id="IPR000182">
    <property type="entry name" value="GNAT_dom"/>
</dbReference>
<keyword evidence="1" id="KW-0808">Transferase</keyword>
<dbReference type="InterPro" id="IPR016181">
    <property type="entry name" value="Acyl_CoA_acyltransferase"/>
</dbReference>
<evidence type="ECO:0000313" key="2">
    <source>
        <dbReference type="Proteomes" id="UP000094793"/>
    </source>
</evidence>
<dbReference type="AlphaFoldDB" id="A0A1D7W8D3"/>
<reference evidence="2" key="1">
    <citation type="submission" date="2016-09" db="EMBL/GenBank/DDBJ databases">
        <title>Complete Genome Sequence of Brevibacterium linens SMQ-1335.</title>
        <authorList>
            <person name="de Melo A.G."/>
            <person name="Labrie S.J."/>
            <person name="Dumaresq J."/>
            <person name="Roberts R.J."/>
            <person name="Tremblay D.M."/>
            <person name="Moineau S."/>
        </authorList>
    </citation>
    <scope>NUCLEOTIDE SEQUENCE [LARGE SCALE GENOMIC DNA]</scope>
    <source>
        <strain evidence="2">SMQ-1335</strain>
    </source>
</reference>
<dbReference type="SUPFAM" id="SSF55729">
    <property type="entry name" value="Acyl-CoA N-acyltransferases (Nat)"/>
    <property type="match status" value="1"/>
</dbReference>
<protein>
    <submittedName>
        <fullName evidence="1">Ribosomal-protein-alanine acetyltransferase</fullName>
        <ecNumber evidence="1">2.3.1.267</ecNumber>
    </submittedName>
</protein>
<accession>A0A1D7W8D3</accession>
<gene>
    <name evidence="1" type="ORF">BLSMQ_3186</name>
</gene>
<dbReference type="PATRIC" id="fig|1703.10.peg.3294"/>
<keyword evidence="1" id="KW-0012">Acyltransferase</keyword>
<organism evidence="1 2">
    <name type="scientific">Brevibacterium aurantiacum</name>
    <dbReference type="NCBI Taxonomy" id="273384"/>
    <lineage>
        <taxon>Bacteria</taxon>
        <taxon>Bacillati</taxon>
        <taxon>Actinomycetota</taxon>
        <taxon>Actinomycetes</taxon>
        <taxon>Micrococcales</taxon>
        <taxon>Brevibacteriaceae</taxon>
        <taxon>Brevibacterium</taxon>
    </lineage>
</organism>
<dbReference type="GO" id="GO:0008999">
    <property type="term" value="F:protein-N-terminal-alanine acetyltransferase activity"/>
    <property type="evidence" value="ECO:0007669"/>
    <property type="project" value="UniProtKB-EC"/>
</dbReference>
<dbReference type="PANTHER" id="PTHR43792:SF1">
    <property type="entry name" value="N-ACETYLTRANSFERASE DOMAIN-CONTAINING PROTEIN"/>
    <property type="match status" value="1"/>
</dbReference>